<name>A0AAQ4E0L8_AMBAM</name>
<dbReference type="AlphaFoldDB" id="A0AAQ4E0L8"/>
<evidence type="ECO:0000313" key="1">
    <source>
        <dbReference type="EMBL" id="KAK8768258.1"/>
    </source>
</evidence>
<keyword evidence="2" id="KW-1185">Reference proteome</keyword>
<comment type="caution">
    <text evidence="1">The sequence shown here is derived from an EMBL/GenBank/DDBJ whole genome shotgun (WGS) entry which is preliminary data.</text>
</comment>
<gene>
    <name evidence="1" type="ORF">V5799_015278</name>
</gene>
<dbReference type="Proteomes" id="UP001321473">
    <property type="component" value="Unassembled WGS sequence"/>
</dbReference>
<sequence>MHFSLCKKWYALTDVAGTSLLQLRALETRHHVYPFRSRNKGNVIILLHNQRFRCSEKAGLAGRCLRHHWSP</sequence>
<proteinExistence type="predicted"/>
<dbReference type="EMBL" id="JARKHS020024283">
    <property type="protein sequence ID" value="KAK8768258.1"/>
    <property type="molecule type" value="Genomic_DNA"/>
</dbReference>
<organism evidence="1 2">
    <name type="scientific">Amblyomma americanum</name>
    <name type="common">Lone star tick</name>
    <dbReference type="NCBI Taxonomy" id="6943"/>
    <lineage>
        <taxon>Eukaryota</taxon>
        <taxon>Metazoa</taxon>
        <taxon>Ecdysozoa</taxon>
        <taxon>Arthropoda</taxon>
        <taxon>Chelicerata</taxon>
        <taxon>Arachnida</taxon>
        <taxon>Acari</taxon>
        <taxon>Parasitiformes</taxon>
        <taxon>Ixodida</taxon>
        <taxon>Ixodoidea</taxon>
        <taxon>Ixodidae</taxon>
        <taxon>Amblyomminae</taxon>
        <taxon>Amblyomma</taxon>
    </lineage>
</organism>
<protein>
    <submittedName>
        <fullName evidence="1">Uncharacterized protein</fullName>
    </submittedName>
</protein>
<accession>A0AAQ4E0L8</accession>
<reference evidence="1 2" key="1">
    <citation type="journal article" date="2023" name="Arcadia Sci">
        <title>De novo assembly of a long-read Amblyomma americanum tick genome.</title>
        <authorList>
            <person name="Chou S."/>
            <person name="Poskanzer K.E."/>
            <person name="Rollins M."/>
            <person name="Thuy-Boun P.S."/>
        </authorList>
    </citation>
    <scope>NUCLEOTIDE SEQUENCE [LARGE SCALE GENOMIC DNA]</scope>
    <source>
        <strain evidence="1">F_SG_1</strain>
        <tissue evidence="1">Salivary glands</tissue>
    </source>
</reference>
<evidence type="ECO:0000313" key="2">
    <source>
        <dbReference type="Proteomes" id="UP001321473"/>
    </source>
</evidence>